<proteinExistence type="predicted"/>
<dbReference type="Proteomes" id="UP000269945">
    <property type="component" value="Unassembled WGS sequence"/>
</dbReference>
<evidence type="ECO:0000256" key="1">
    <source>
        <dbReference type="SAM" id="MobiDB-lite"/>
    </source>
</evidence>
<protein>
    <submittedName>
        <fullName evidence="2">Uncharacterized protein</fullName>
    </submittedName>
</protein>
<name>A0A9X9LDA3_GULGU</name>
<evidence type="ECO:0000313" key="2">
    <source>
        <dbReference type="EMBL" id="VCW50293.1"/>
    </source>
</evidence>
<accession>A0A9X9LDA3</accession>
<feature type="compositionally biased region" description="Low complexity" evidence="1">
    <location>
        <begin position="121"/>
        <end position="135"/>
    </location>
</feature>
<sequence length="158" mass="16603">GHPAGQRGRCCWAPAVRTRPWPWGASRHLRGRSGSPEWAAAAAAATDSSWLSAGPASPAIPPGRRSPSLLWSLGLCPSPVEAAEVYGAEIWYPDRQPIPGCGERKLPQGSGGPQRPPPGSEPWARSSRGASSRWRCGSRHCGRPSGSCRGLSRGGLHG</sequence>
<feature type="non-terminal residue" evidence="2">
    <location>
        <position position="1"/>
    </location>
</feature>
<evidence type="ECO:0000313" key="3">
    <source>
        <dbReference type="Proteomes" id="UP000269945"/>
    </source>
</evidence>
<comment type="caution">
    <text evidence="2">The sequence shown here is derived from an EMBL/GenBank/DDBJ whole genome shotgun (WGS) entry which is preliminary data.</text>
</comment>
<keyword evidence="3" id="KW-1185">Reference proteome</keyword>
<feature type="region of interest" description="Disordered" evidence="1">
    <location>
        <begin position="97"/>
        <end position="158"/>
    </location>
</feature>
<dbReference type="AlphaFoldDB" id="A0A9X9LDA3"/>
<organism evidence="2 3">
    <name type="scientific">Gulo gulo</name>
    <name type="common">Wolverine</name>
    <name type="synonym">Gluton</name>
    <dbReference type="NCBI Taxonomy" id="48420"/>
    <lineage>
        <taxon>Eukaryota</taxon>
        <taxon>Metazoa</taxon>
        <taxon>Chordata</taxon>
        <taxon>Craniata</taxon>
        <taxon>Vertebrata</taxon>
        <taxon>Euteleostomi</taxon>
        <taxon>Mammalia</taxon>
        <taxon>Eutheria</taxon>
        <taxon>Laurasiatheria</taxon>
        <taxon>Carnivora</taxon>
        <taxon>Caniformia</taxon>
        <taxon>Musteloidea</taxon>
        <taxon>Mustelidae</taxon>
        <taxon>Guloninae</taxon>
        <taxon>Gulo</taxon>
    </lineage>
</organism>
<reference evidence="2 3" key="1">
    <citation type="submission" date="2018-10" db="EMBL/GenBank/DDBJ databases">
        <authorList>
            <person name="Ekblom R."/>
            <person name="Jareborg N."/>
        </authorList>
    </citation>
    <scope>NUCLEOTIDE SEQUENCE [LARGE SCALE GENOMIC DNA]</scope>
    <source>
        <tissue evidence="2">Muscle</tissue>
    </source>
</reference>
<dbReference type="EMBL" id="CYRY02000758">
    <property type="protein sequence ID" value="VCW50293.1"/>
    <property type="molecule type" value="Genomic_DNA"/>
</dbReference>
<gene>
    <name evidence="2" type="ORF">BN2614_LOCUS4</name>
</gene>